<comment type="subcellular location">
    <subcellularLocation>
        <location evidence="1">Nucleus</location>
    </subcellularLocation>
</comment>
<evidence type="ECO:0000256" key="2">
    <source>
        <dbReference type="ARBA" id="ARBA00023015"/>
    </source>
</evidence>
<dbReference type="WBParaSite" id="maker-unitig_25611-snap-gene-0.2-mRNA-1">
    <property type="protein sequence ID" value="maker-unitig_25611-snap-gene-0.2-mRNA-1"/>
    <property type="gene ID" value="maker-unitig_25611-snap-gene-0.2"/>
</dbReference>
<evidence type="ECO:0000256" key="3">
    <source>
        <dbReference type="ARBA" id="ARBA00023125"/>
    </source>
</evidence>
<dbReference type="GO" id="GO:0005667">
    <property type="term" value="C:transcription regulator complex"/>
    <property type="evidence" value="ECO:0007669"/>
    <property type="project" value="TreeGrafter"/>
</dbReference>
<evidence type="ECO:0000256" key="1">
    <source>
        <dbReference type="ARBA" id="ARBA00004123"/>
    </source>
</evidence>
<dbReference type="Proteomes" id="UP000095280">
    <property type="component" value="Unplaced"/>
</dbReference>
<feature type="domain" description="TEA" evidence="7">
    <location>
        <begin position="15"/>
        <end position="33"/>
    </location>
</feature>
<dbReference type="AlphaFoldDB" id="A0A1I8F9E1"/>
<dbReference type="InterPro" id="IPR000818">
    <property type="entry name" value="TEA/ATTS_dom"/>
</dbReference>
<dbReference type="Gene3D" id="6.10.20.40">
    <property type="entry name" value="TEA/ATTS domain"/>
    <property type="match status" value="1"/>
</dbReference>
<keyword evidence="2" id="KW-0805">Transcription regulation</keyword>
<sequence length="218" mass="25056">RKRADSDRHATSGLRTGKTRTRKQVSSHIQVLARRRTKEHWLIRPTRASKQATAASGLPRPAPFVCQPDGRLRRRRSRPWNASTCRRLPTNFPSVVAALRDFLESGRNGPPIWYESTERLTLSCSTKVCSFGRQVVEKVEKHIGPRLESGRYVYQSDRSPMCEYMVNFITKFAAATGKVHDEYCVGKFYYSSVLYFDLAFSRLCEFSKSSFWSHKPTV</sequence>
<evidence type="ECO:0000259" key="8">
    <source>
        <dbReference type="Pfam" id="PF17725"/>
    </source>
</evidence>
<feature type="compositionally biased region" description="Basic and acidic residues" evidence="6">
    <location>
        <begin position="1"/>
        <end position="10"/>
    </location>
</feature>
<dbReference type="GO" id="GO:0048568">
    <property type="term" value="P:embryonic organ development"/>
    <property type="evidence" value="ECO:0007669"/>
    <property type="project" value="TreeGrafter"/>
</dbReference>
<evidence type="ECO:0000259" key="7">
    <source>
        <dbReference type="Pfam" id="PF01285"/>
    </source>
</evidence>
<evidence type="ECO:0000256" key="5">
    <source>
        <dbReference type="ARBA" id="ARBA00023242"/>
    </source>
</evidence>
<dbReference type="Gene3D" id="2.70.50.80">
    <property type="match status" value="1"/>
</dbReference>
<dbReference type="InterPro" id="IPR038096">
    <property type="entry name" value="TEA/ATTS_sf"/>
</dbReference>
<dbReference type="GO" id="GO:0000981">
    <property type="term" value="F:DNA-binding transcription factor activity, RNA polymerase II-specific"/>
    <property type="evidence" value="ECO:0007669"/>
    <property type="project" value="TreeGrafter"/>
</dbReference>
<feature type="domain" description="YAP binding" evidence="8">
    <location>
        <begin position="113"/>
        <end position="174"/>
    </location>
</feature>
<keyword evidence="3" id="KW-0238">DNA-binding</keyword>
<proteinExistence type="predicted"/>
<dbReference type="GO" id="GO:0000978">
    <property type="term" value="F:RNA polymerase II cis-regulatory region sequence-specific DNA binding"/>
    <property type="evidence" value="ECO:0007669"/>
    <property type="project" value="TreeGrafter"/>
</dbReference>
<dbReference type="InterPro" id="IPR050937">
    <property type="entry name" value="TEC1_TEAD_TF"/>
</dbReference>
<accession>A0A1I8F9E1</accession>
<dbReference type="InterPro" id="IPR041086">
    <property type="entry name" value="YBD"/>
</dbReference>
<dbReference type="Pfam" id="PF01285">
    <property type="entry name" value="TEA"/>
    <property type="match status" value="1"/>
</dbReference>
<feature type="region of interest" description="Disordered" evidence="6">
    <location>
        <begin position="1"/>
        <end position="26"/>
    </location>
</feature>
<protein>
    <submittedName>
        <fullName evidence="10">TEA domain-containing protein</fullName>
    </submittedName>
</protein>
<name>A0A1I8F9E1_9PLAT</name>
<organism evidence="9 10">
    <name type="scientific">Macrostomum lignano</name>
    <dbReference type="NCBI Taxonomy" id="282301"/>
    <lineage>
        <taxon>Eukaryota</taxon>
        <taxon>Metazoa</taxon>
        <taxon>Spiralia</taxon>
        <taxon>Lophotrochozoa</taxon>
        <taxon>Platyhelminthes</taxon>
        <taxon>Rhabditophora</taxon>
        <taxon>Macrostomorpha</taxon>
        <taxon>Macrostomida</taxon>
        <taxon>Macrostomidae</taxon>
        <taxon>Macrostomum</taxon>
    </lineage>
</organism>
<dbReference type="GO" id="GO:0005634">
    <property type="term" value="C:nucleus"/>
    <property type="evidence" value="ECO:0007669"/>
    <property type="project" value="UniProtKB-SubCell"/>
</dbReference>
<dbReference type="PANTHER" id="PTHR11834">
    <property type="entry name" value="TRANSCRIPTIONAL ENHANCER FACTOR TEF RELATED"/>
    <property type="match status" value="1"/>
</dbReference>
<evidence type="ECO:0000256" key="4">
    <source>
        <dbReference type="ARBA" id="ARBA00023163"/>
    </source>
</evidence>
<reference evidence="10" key="1">
    <citation type="submission" date="2016-11" db="UniProtKB">
        <authorList>
            <consortium name="WormBaseParasite"/>
        </authorList>
    </citation>
    <scope>IDENTIFICATION</scope>
</reference>
<keyword evidence="4" id="KW-0804">Transcription</keyword>
<dbReference type="PANTHER" id="PTHR11834:SF0">
    <property type="entry name" value="PROTEIN SCALLOPED"/>
    <property type="match status" value="1"/>
</dbReference>
<keyword evidence="5" id="KW-0539">Nucleus</keyword>
<evidence type="ECO:0000256" key="6">
    <source>
        <dbReference type="SAM" id="MobiDB-lite"/>
    </source>
</evidence>
<evidence type="ECO:0000313" key="10">
    <source>
        <dbReference type="WBParaSite" id="maker-unitig_25611-snap-gene-0.2-mRNA-1"/>
    </source>
</evidence>
<evidence type="ECO:0000313" key="9">
    <source>
        <dbReference type="Proteomes" id="UP000095280"/>
    </source>
</evidence>
<dbReference type="GO" id="GO:0035329">
    <property type="term" value="P:hippo signaling"/>
    <property type="evidence" value="ECO:0007669"/>
    <property type="project" value="TreeGrafter"/>
</dbReference>
<dbReference type="Pfam" id="PF17725">
    <property type="entry name" value="YBD"/>
    <property type="match status" value="1"/>
</dbReference>
<keyword evidence="9" id="KW-1185">Reference proteome</keyword>